<keyword evidence="18" id="KW-1185">Reference proteome</keyword>
<comment type="function">
    <text evidence="12 14">Catalyzes the attachment of alanine to tRNA(Ala) in a two-step reaction: alanine is first activated by ATP to form Ala-AMP and then transferred to the acceptor end of tRNA(Ala). Also edits incorrectly charged Ser-tRNA(Ala) and Gly-tRNA(Ala) via its editing domain.</text>
</comment>
<dbReference type="FunFam" id="3.30.54.20:FF:000001">
    <property type="entry name" value="Alanine--tRNA ligase"/>
    <property type="match status" value="1"/>
</dbReference>
<dbReference type="InterPro" id="IPR045864">
    <property type="entry name" value="aa-tRNA-synth_II/BPL/LPL"/>
</dbReference>
<feature type="domain" description="Alanyl-transfer RNA synthetases family profile" evidence="16">
    <location>
        <begin position="1"/>
        <end position="713"/>
    </location>
</feature>
<dbReference type="Gene3D" id="3.10.310.40">
    <property type="match status" value="1"/>
</dbReference>
<comment type="similarity">
    <text evidence="2 14">Belongs to the class-II aminoacyl-tRNA synthetase family.</text>
</comment>
<dbReference type="InterPro" id="IPR012947">
    <property type="entry name" value="tRNA_SAD"/>
</dbReference>
<dbReference type="GO" id="GO:0004813">
    <property type="term" value="F:alanine-tRNA ligase activity"/>
    <property type="evidence" value="ECO:0007669"/>
    <property type="project" value="UniProtKB-UniRule"/>
</dbReference>
<dbReference type="FunFam" id="3.30.980.10:FF:000004">
    <property type="entry name" value="Alanine--tRNA ligase, cytoplasmic"/>
    <property type="match status" value="1"/>
</dbReference>
<dbReference type="GO" id="GO:0005524">
    <property type="term" value="F:ATP binding"/>
    <property type="evidence" value="ECO:0007669"/>
    <property type="project" value="UniProtKB-UniRule"/>
</dbReference>
<dbReference type="InterPro" id="IPR002318">
    <property type="entry name" value="Ala-tRNA-lgiase_IIc"/>
</dbReference>
<dbReference type="GO" id="GO:0006419">
    <property type="term" value="P:alanyl-tRNA aminoacylation"/>
    <property type="evidence" value="ECO:0007669"/>
    <property type="project" value="UniProtKB-UniRule"/>
</dbReference>
<keyword evidence="15" id="KW-0175">Coiled coil</keyword>
<keyword evidence="14" id="KW-0963">Cytoplasm</keyword>
<dbReference type="InterPro" id="IPR003156">
    <property type="entry name" value="DHHA1_dom"/>
</dbReference>
<evidence type="ECO:0000256" key="5">
    <source>
        <dbReference type="ARBA" id="ARBA00022723"/>
    </source>
</evidence>
<comment type="subcellular location">
    <subcellularLocation>
        <location evidence="1 14">Cytoplasm</location>
    </subcellularLocation>
</comment>
<feature type="binding site" evidence="14">
    <location>
        <position position="572"/>
    </location>
    <ligand>
        <name>Zn(2+)</name>
        <dbReference type="ChEBI" id="CHEBI:29105"/>
    </ligand>
</feature>
<dbReference type="Gene3D" id="3.30.930.10">
    <property type="entry name" value="Bira Bifunctional Protein, Domain 2"/>
    <property type="match status" value="1"/>
</dbReference>
<dbReference type="InterPro" id="IPR050058">
    <property type="entry name" value="Ala-tRNA_ligase"/>
</dbReference>
<dbReference type="EC" id="6.1.1.7" evidence="14"/>
<reference evidence="17 18" key="1">
    <citation type="submission" date="2018-03" db="EMBL/GenBank/DDBJ databases">
        <title>Genome sequence of Moorella humiferrea DSM 23265.</title>
        <authorList>
            <person name="Poehlein A."/>
            <person name="Daniel R."/>
        </authorList>
    </citation>
    <scope>NUCLEOTIDE SEQUENCE [LARGE SCALE GENOMIC DNA]</scope>
    <source>
        <strain evidence="17 18">DSM 23265</strain>
    </source>
</reference>
<dbReference type="SUPFAM" id="SSF101353">
    <property type="entry name" value="Putative anticodon-binding domain of alanyl-tRNA synthetase (AlaRS)"/>
    <property type="match status" value="1"/>
</dbReference>
<dbReference type="SUPFAM" id="SSF55681">
    <property type="entry name" value="Class II aaRS and biotin synthetases"/>
    <property type="match status" value="1"/>
</dbReference>
<dbReference type="InterPro" id="IPR018164">
    <property type="entry name" value="Ala-tRNA-synth_IIc_N"/>
</dbReference>
<dbReference type="Gene3D" id="3.30.54.20">
    <property type="match status" value="1"/>
</dbReference>
<comment type="catalytic activity">
    <reaction evidence="13 14">
        <text>tRNA(Ala) + L-alanine + ATP = L-alanyl-tRNA(Ala) + AMP + diphosphate</text>
        <dbReference type="Rhea" id="RHEA:12540"/>
        <dbReference type="Rhea" id="RHEA-COMP:9657"/>
        <dbReference type="Rhea" id="RHEA-COMP:9923"/>
        <dbReference type="ChEBI" id="CHEBI:30616"/>
        <dbReference type="ChEBI" id="CHEBI:33019"/>
        <dbReference type="ChEBI" id="CHEBI:57972"/>
        <dbReference type="ChEBI" id="CHEBI:78442"/>
        <dbReference type="ChEBI" id="CHEBI:78497"/>
        <dbReference type="ChEBI" id="CHEBI:456215"/>
        <dbReference type="EC" id="6.1.1.7"/>
    </reaction>
</comment>
<keyword evidence="7 14" id="KW-0862">Zinc</keyword>
<evidence type="ECO:0000313" key="17">
    <source>
        <dbReference type="EMBL" id="PRR73651.1"/>
    </source>
</evidence>
<dbReference type="InterPro" id="IPR023033">
    <property type="entry name" value="Ala_tRNA_ligase_euk/bac"/>
</dbReference>
<accession>A0A2T0ATC9</accession>
<name>A0A2T0ATC9_9FIRM</name>
<dbReference type="Pfam" id="PF07973">
    <property type="entry name" value="tRNA_SAD"/>
    <property type="match status" value="1"/>
</dbReference>
<evidence type="ECO:0000256" key="1">
    <source>
        <dbReference type="ARBA" id="ARBA00004496"/>
    </source>
</evidence>
<feature type="binding site" evidence="14">
    <location>
        <position position="670"/>
    </location>
    <ligand>
        <name>Zn(2+)</name>
        <dbReference type="ChEBI" id="CHEBI:29105"/>
    </ligand>
</feature>
<dbReference type="OrthoDB" id="9803884at2"/>
<evidence type="ECO:0000259" key="16">
    <source>
        <dbReference type="PROSITE" id="PS50860"/>
    </source>
</evidence>
<dbReference type="PANTHER" id="PTHR11777">
    <property type="entry name" value="ALANYL-TRNA SYNTHETASE"/>
    <property type="match status" value="1"/>
</dbReference>
<dbReference type="SUPFAM" id="SSF50447">
    <property type="entry name" value="Translation proteins"/>
    <property type="match status" value="1"/>
</dbReference>
<evidence type="ECO:0000256" key="15">
    <source>
        <dbReference type="SAM" id="Coils"/>
    </source>
</evidence>
<evidence type="ECO:0000256" key="13">
    <source>
        <dbReference type="ARBA" id="ARBA00048300"/>
    </source>
</evidence>
<dbReference type="Pfam" id="PF01411">
    <property type="entry name" value="tRNA-synt_2c"/>
    <property type="match status" value="1"/>
</dbReference>
<comment type="caution">
    <text evidence="17">The sequence shown here is derived from an EMBL/GenBank/DDBJ whole genome shotgun (WGS) entry which is preliminary data.</text>
</comment>
<keyword evidence="11 14" id="KW-0030">Aminoacyl-tRNA synthetase</keyword>
<dbReference type="RefSeq" id="WP_106005177.1">
    <property type="nucleotide sequence ID" value="NZ_CP136419.1"/>
</dbReference>
<keyword evidence="9 14" id="KW-0694">RNA-binding</keyword>
<evidence type="ECO:0000256" key="12">
    <source>
        <dbReference type="ARBA" id="ARBA00024779"/>
    </source>
</evidence>
<dbReference type="HAMAP" id="MF_00036_B">
    <property type="entry name" value="Ala_tRNA_synth_B"/>
    <property type="match status" value="1"/>
</dbReference>
<dbReference type="SUPFAM" id="SSF55186">
    <property type="entry name" value="ThrRS/AlaRS common domain"/>
    <property type="match status" value="1"/>
</dbReference>
<dbReference type="InterPro" id="IPR018162">
    <property type="entry name" value="Ala-tRNA-ligase_IIc_anticod-bd"/>
</dbReference>
<evidence type="ECO:0000256" key="10">
    <source>
        <dbReference type="ARBA" id="ARBA00022917"/>
    </source>
</evidence>
<dbReference type="FunFam" id="2.40.30.130:FF:000001">
    <property type="entry name" value="Alanine--tRNA ligase"/>
    <property type="match status" value="1"/>
</dbReference>
<dbReference type="FunFam" id="3.30.930.10:FF:000004">
    <property type="entry name" value="Alanine--tRNA ligase"/>
    <property type="match status" value="1"/>
</dbReference>
<keyword evidence="10 14" id="KW-0648">Protein biosynthesis</keyword>
<dbReference type="Gene3D" id="3.30.980.10">
    <property type="entry name" value="Threonyl-trna Synthetase, Chain A, domain 2"/>
    <property type="match status" value="1"/>
</dbReference>
<dbReference type="SMART" id="SM00863">
    <property type="entry name" value="tRNA_SAD"/>
    <property type="match status" value="1"/>
</dbReference>
<dbReference type="Gene3D" id="2.40.30.130">
    <property type="match status" value="1"/>
</dbReference>
<comment type="cofactor">
    <cofactor evidence="14">
        <name>Zn(2+)</name>
        <dbReference type="ChEBI" id="CHEBI:29105"/>
    </cofactor>
    <text evidence="14">Binds 1 zinc ion per subunit.</text>
</comment>
<dbReference type="PROSITE" id="PS50860">
    <property type="entry name" value="AA_TRNA_LIGASE_II_ALA"/>
    <property type="match status" value="1"/>
</dbReference>
<evidence type="ECO:0000256" key="3">
    <source>
        <dbReference type="ARBA" id="ARBA00022555"/>
    </source>
</evidence>
<dbReference type="Proteomes" id="UP000238415">
    <property type="component" value="Unassembled WGS sequence"/>
</dbReference>
<dbReference type="NCBIfam" id="TIGR00344">
    <property type="entry name" value="alaS"/>
    <property type="match status" value="1"/>
</dbReference>
<dbReference type="EMBL" id="PVXM01000019">
    <property type="protein sequence ID" value="PRR73651.1"/>
    <property type="molecule type" value="Genomic_DNA"/>
</dbReference>
<dbReference type="AlphaFoldDB" id="A0A2T0ATC9"/>
<sequence>MTGNELRQKFLSFFAGKGHTIVPSSSLVPVDDPTLLFTNAGMVQFKDVFLGLDRRPYKRATTAQKCVRAGGKHNDLDTVGRTARHHTFFEMLGNFSFGDYFKREAIAFAWEFLTRVLELPPERLWITVFQEDAEAFQLWQEVAGVPAERIVRMGEKDNFWAMGDTGPCGPCSEIIYDRGPEHACGAPLCALGACDCDRWLEIWNLVFMQYERDEAGNLTPLPRPSIDTGMGLERMASILQGVDSNFDTDLLRPLINAVEALSGLPYDRGEAGFPFRVIADHARACTFLIADGVLPGNEGRNYVLRRILRRAARYGKALGVEEPFLYRLVDTVVAIMGEAYPEVAEQKEYIARVIRQEEERFHETLNEGMKVLNGIMERAGKEGRYTIGGQEAFTLYDTYGFPLDLTEEIAGEKGFKVDRAGFEEAMAAQRERARAAREDTRAYEFALAFAGSLNDISGTEFTGYERLEDTGKVLALVRGEERVPCLNAGESGYVILDRSPFYPEGGGQVGDQGKITWDGGEAQVKDTKRLPDGKILHQVTIARGKLACDEEVELKVDRERRLAAARNHTATHLLHRALKNVLGEHANQAGSLVTPERLRFDFTHFAPLTEEELRAIEKEVNLKVLANLPVTILETTLNEAKTMGATALFGEKYGEKVRVVKIGDYSMELCGGTHLHFTSEVGFFRLTNESSIGAGVRRLEAVTGTAALDLVTREYQELTDIAALLKVPTFQASGRVRQVLEKSKEMEREINRLRDRLAAYTVTDLLKQVREVAGVPVLPARVEAADAEALRELADKVRDKMGSGVVVLGSQHDGRVNFVAMVSKDLVKRGVHAGNLLREVARIAAGGGGGRADMAQAGGKDPSKLDQALAYSLKVVAHQIGQG</sequence>
<dbReference type="GO" id="GO:0140096">
    <property type="term" value="F:catalytic activity, acting on a protein"/>
    <property type="evidence" value="ECO:0007669"/>
    <property type="project" value="UniProtKB-ARBA"/>
</dbReference>
<dbReference type="GO" id="GO:0016740">
    <property type="term" value="F:transferase activity"/>
    <property type="evidence" value="ECO:0007669"/>
    <property type="project" value="UniProtKB-ARBA"/>
</dbReference>
<evidence type="ECO:0000256" key="8">
    <source>
        <dbReference type="ARBA" id="ARBA00022840"/>
    </source>
</evidence>
<evidence type="ECO:0000256" key="6">
    <source>
        <dbReference type="ARBA" id="ARBA00022741"/>
    </source>
</evidence>
<keyword evidence="5 14" id="KW-0479">Metal-binding</keyword>
<protein>
    <recommendedName>
        <fullName evidence="14">Alanine--tRNA ligase</fullName>
        <ecNumber evidence="14">6.1.1.7</ecNumber>
    </recommendedName>
    <alternativeName>
        <fullName evidence="14">Alanyl-tRNA synthetase</fullName>
        <shortName evidence="14">AlaRS</shortName>
    </alternativeName>
</protein>
<keyword evidence="4 14" id="KW-0436">Ligase</keyword>
<comment type="domain">
    <text evidence="14">Consists of three domains; the N-terminal catalytic domain, the editing domain and the C-terminal C-Ala domain. The editing domain removes incorrectly charged amino acids, while the C-Ala domain, along with tRNA(Ala), serves as a bridge to cooperatively bring together the editing and aminoacylation centers thus stimulating deacylation of misacylated tRNAs.</text>
</comment>
<dbReference type="InterPro" id="IPR018163">
    <property type="entry name" value="Thr/Ala-tRNA-synth_IIc_edit"/>
</dbReference>
<dbReference type="CDD" id="cd00673">
    <property type="entry name" value="AlaRS_core"/>
    <property type="match status" value="1"/>
</dbReference>
<dbReference type="GO" id="GO:0005829">
    <property type="term" value="C:cytosol"/>
    <property type="evidence" value="ECO:0007669"/>
    <property type="project" value="TreeGrafter"/>
</dbReference>
<dbReference type="InterPro" id="IPR018165">
    <property type="entry name" value="Ala-tRNA-synth_IIc_core"/>
</dbReference>
<evidence type="ECO:0000256" key="7">
    <source>
        <dbReference type="ARBA" id="ARBA00022833"/>
    </source>
</evidence>
<evidence type="ECO:0000256" key="9">
    <source>
        <dbReference type="ARBA" id="ARBA00022884"/>
    </source>
</evidence>
<dbReference type="GO" id="GO:0002161">
    <property type="term" value="F:aminoacyl-tRNA deacylase activity"/>
    <property type="evidence" value="ECO:0007669"/>
    <property type="project" value="TreeGrafter"/>
</dbReference>
<feature type="binding site" evidence="14">
    <location>
        <position position="674"/>
    </location>
    <ligand>
        <name>Zn(2+)</name>
        <dbReference type="ChEBI" id="CHEBI:29105"/>
    </ligand>
</feature>
<proteinExistence type="inferred from homology"/>
<dbReference type="GO" id="GO:0000049">
    <property type="term" value="F:tRNA binding"/>
    <property type="evidence" value="ECO:0007669"/>
    <property type="project" value="UniProtKB-KW"/>
</dbReference>
<evidence type="ECO:0000256" key="11">
    <source>
        <dbReference type="ARBA" id="ARBA00023146"/>
    </source>
</evidence>
<dbReference type="Pfam" id="PF02272">
    <property type="entry name" value="DHHA1"/>
    <property type="match status" value="1"/>
</dbReference>
<feature type="coiled-coil region" evidence="15">
    <location>
        <begin position="736"/>
        <end position="763"/>
    </location>
</feature>
<dbReference type="PANTHER" id="PTHR11777:SF9">
    <property type="entry name" value="ALANINE--TRNA LIGASE, CYTOPLASMIC"/>
    <property type="match status" value="1"/>
</dbReference>
<dbReference type="FunFam" id="3.10.310.40:FF:000001">
    <property type="entry name" value="Alanine--tRNA ligase"/>
    <property type="match status" value="1"/>
</dbReference>
<feature type="binding site" evidence="14">
    <location>
        <position position="568"/>
    </location>
    <ligand>
        <name>Zn(2+)</name>
        <dbReference type="ChEBI" id="CHEBI:29105"/>
    </ligand>
</feature>
<dbReference type="InterPro" id="IPR009000">
    <property type="entry name" value="Transl_B-barrel_sf"/>
</dbReference>
<evidence type="ECO:0000313" key="18">
    <source>
        <dbReference type="Proteomes" id="UP000238415"/>
    </source>
</evidence>
<dbReference type="GO" id="GO:0008270">
    <property type="term" value="F:zinc ion binding"/>
    <property type="evidence" value="ECO:0007669"/>
    <property type="project" value="UniProtKB-UniRule"/>
</dbReference>
<evidence type="ECO:0000256" key="4">
    <source>
        <dbReference type="ARBA" id="ARBA00022598"/>
    </source>
</evidence>
<keyword evidence="8 14" id="KW-0067">ATP-binding</keyword>
<keyword evidence="6 14" id="KW-0547">Nucleotide-binding</keyword>
<dbReference type="PRINTS" id="PR00980">
    <property type="entry name" value="TRNASYNTHALA"/>
</dbReference>
<keyword evidence="3 14" id="KW-0820">tRNA-binding</keyword>
<evidence type="ECO:0000256" key="2">
    <source>
        <dbReference type="ARBA" id="ARBA00008226"/>
    </source>
</evidence>
<organism evidence="17 18">
    <name type="scientific">Neomoorella humiferrea</name>
    <dbReference type="NCBI Taxonomy" id="676965"/>
    <lineage>
        <taxon>Bacteria</taxon>
        <taxon>Bacillati</taxon>
        <taxon>Bacillota</taxon>
        <taxon>Clostridia</taxon>
        <taxon>Neomoorellales</taxon>
        <taxon>Neomoorellaceae</taxon>
        <taxon>Neomoorella</taxon>
    </lineage>
</organism>
<gene>
    <name evidence="14 17" type="primary">alaS</name>
    <name evidence="17" type="ORF">MOHU_11860</name>
</gene>
<evidence type="ECO:0000256" key="14">
    <source>
        <dbReference type="HAMAP-Rule" id="MF_00036"/>
    </source>
</evidence>
<dbReference type="Gene3D" id="6.10.250.550">
    <property type="match status" value="1"/>
</dbReference>